<dbReference type="GO" id="GO:0008650">
    <property type="term" value="F:rRNA (uridine-2'-O-)-methyltransferase activity"/>
    <property type="evidence" value="ECO:0007669"/>
    <property type="project" value="TreeGrafter"/>
</dbReference>
<dbReference type="InterPro" id="IPR050082">
    <property type="entry name" value="RNA_methyltr_RlmE"/>
</dbReference>
<proteinExistence type="inferred from homology"/>
<gene>
    <name evidence="14" type="primary">LOC110982318</name>
</gene>
<evidence type="ECO:0000256" key="7">
    <source>
        <dbReference type="ARBA" id="ARBA00023242"/>
    </source>
</evidence>
<feature type="compositionally biased region" description="Basic and acidic residues" evidence="9">
    <location>
        <begin position="867"/>
        <end position="886"/>
    </location>
</feature>
<evidence type="ECO:0000256" key="5">
    <source>
        <dbReference type="ARBA" id="ARBA00022679"/>
    </source>
</evidence>
<feature type="region of interest" description="Disordered" evidence="9">
    <location>
        <begin position="849"/>
        <end position="892"/>
    </location>
</feature>
<evidence type="ECO:0000259" key="12">
    <source>
        <dbReference type="Pfam" id="PF11861"/>
    </source>
</evidence>
<dbReference type="EC" id="2.1.1.-" evidence="8"/>
<dbReference type="HAMAP" id="MF_01547">
    <property type="entry name" value="RNA_methyltr_E"/>
    <property type="match status" value="1"/>
</dbReference>
<dbReference type="InterPro" id="IPR024576">
    <property type="entry name" value="rRNA_MeTfrase_Spb1_DUF3381"/>
</dbReference>
<dbReference type="Pfam" id="PF11861">
    <property type="entry name" value="DUF3381"/>
    <property type="match status" value="1"/>
</dbReference>
<evidence type="ECO:0000313" key="14">
    <source>
        <dbReference type="RefSeq" id="XP_022096346.1"/>
    </source>
</evidence>
<evidence type="ECO:0000256" key="6">
    <source>
        <dbReference type="ARBA" id="ARBA00022691"/>
    </source>
</evidence>
<protein>
    <recommendedName>
        <fullName evidence="8">Putative rRNA methyltransferase</fullName>
        <ecNumber evidence="8">2.1.1.-</ecNumber>
    </recommendedName>
    <alternativeName>
        <fullName evidence="8">2'-O-ribose RNA methyltransferase SPB1 homolog</fullName>
    </alternativeName>
</protein>
<evidence type="ECO:0000256" key="8">
    <source>
        <dbReference type="HAMAP-Rule" id="MF_03163"/>
    </source>
</evidence>
<feature type="binding site" evidence="8">
    <location>
        <position position="117"/>
    </location>
    <ligand>
        <name>S-adenosyl-L-methionine</name>
        <dbReference type="ChEBI" id="CHEBI:59789"/>
    </ligand>
</feature>
<feature type="compositionally biased region" description="Basic residues" evidence="9">
    <location>
        <begin position="849"/>
        <end position="860"/>
    </location>
</feature>
<feature type="domain" description="DUF3381" evidence="12">
    <location>
        <begin position="237"/>
        <end position="397"/>
    </location>
</feature>
<feature type="compositionally biased region" description="Basic residues" evidence="9">
    <location>
        <begin position="595"/>
        <end position="604"/>
    </location>
</feature>
<feature type="region of interest" description="Disordered" evidence="9">
    <location>
        <begin position="326"/>
        <end position="394"/>
    </location>
</feature>
<feature type="domain" description="Ribosomal RNA methyltransferase FtsJ" evidence="10">
    <location>
        <begin position="24"/>
        <end position="200"/>
    </location>
</feature>
<dbReference type="KEGG" id="aplc:110982318"/>
<feature type="compositionally biased region" description="Acidic residues" evidence="9">
    <location>
        <begin position="464"/>
        <end position="476"/>
    </location>
</feature>
<dbReference type="Pfam" id="PF01728">
    <property type="entry name" value="FtsJ"/>
    <property type="match status" value="1"/>
</dbReference>
<evidence type="ECO:0000259" key="11">
    <source>
        <dbReference type="Pfam" id="PF07780"/>
    </source>
</evidence>
<name>A0A8B7YYM9_ACAPL</name>
<feature type="compositionally biased region" description="Acidic residues" evidence="9">
    <location>
        <begin position="334"/>
        <end position="363"/>
    </location>
</feature>
<dbReference type="Proteomes" id="UP000694845">
    <property type="component" value="Unplaced"/>
</dbReference>
<feature type="binding site" evidence="8">
    <location>
        <position position="58"/>
    </location>
    <ligand>
        <name>S-adenosyl-L-methionine</name>
        <dbReference type="ChEBI" id="CHEBI:59789"/>
    </ligand>
</feature>
<keyword evidence="7 8" id="KW-0539">Nucleus</keyword>
<evidence type="ECO:0000259" key="10">
    <source>
        <dbReference type="Pfam" id="PF01728"/>
    </source>
</evidence>
<evidence type="ECO:0000256" key="4">
    <source>
        <dbReference type="ARBA" id="ARBA00022603"/>
    </source>
</evidence>
<dbReference type="RefSeq" id="XP_022096346.1">
    <property type="nucleotide sequence ID" value="XM_022240654.1"/>
</dbReference>
<feature type="active site" description="Proton acceptor" evidence="8">
    <location>
        <position position="157"/>
    </location>
</feature>
<comment type="function">
    <text evidence="8">Probable methyltransferase involved in the maturation of rRNA and in the biogenesis of ribosomal subunits.</text>
</comment>
<dbReference type="FunFam" id="3.40.50.150:FF:000004">
    <property type="entry name" value="AdoMet-dependent rRNA methyltransferase SPB1"/>
    <property type="match status" value="1"/>
</dbReference>
<dbReference type="InterPro" id="IPR029063">
    <property type="entry name" value="SAM-dependent_MTases_sf"/>
</dbReference>
<feature type="region of interest" description="Disordered" evidence="9">
    <location>
        <begin position="439"/>
        <end position="537"/>
    </location>
</feature>
<dbReference type="InterPro" id="IPR012920">
    <property type="entry name" value="rRNA_MeTfrase_SPB1-like_C"/>
</dbReference>
<dbReference type="GO" id="GO:0016435">
    <property type="term" value="F:rRNA (guanine) methyltransferase activity"/>
    <property type="evidence" value="ECO:0007669"/>
    <property type="project" value="TreeGrafter"/>
</dbReference>
<feature type="compositionally biased region" description="Basic and acidic residues" evidence="9">
    <location>
        <begin position="528"/>
        <end position="537"/>
    </location>
</feature>
<dbReference type="GO" id="GO:0000463">
    <property type="term" value="P:maturation of LSU-rRNA from tricistronic rRNA transcript (SSU-rRNA, 5.8S rRNA, LSU-rRNA)"/>
    <property type="evidence" value="ECO:0007669"/>
    <property type="project" value="TreeGrafter"/>
</dbReference>
<dbReference type="Pfam" id="PF07780">
    <property type="entry name" value="Spb1_C"/>
    <property type="match status" value="1"/>
</dbReference>
<evidence type="ECO:0000256" key="1">
    <source>
        <dbReference type="ARBA" id="ARBA00004604"/>
    </source>
</evidence>
<dbReference type="PANTHER" id="PTHR10920">
    <property type="entry name" value="RIBOSOMAL RNA METHYLTRANSFERASE"/>
    <property type="match status" value="1"/>
</dbReference>
<comment type="similarity">
    <text evidence="8">Belongs to the class I-like SAM-binding methyltransferase superfamily. RNA methyltransferase RlmE family. SPB1 subfamily.</text>
</comment>
<keyword evidence="13" id="KW-1185">Reference proteome</keyword>
<feature type="compositionally biased region" description="Acidic residues" evidence="9">
    <location>
        <begin position="621"/>
        <end position="634"/>
    </location>
</feature>
<dbReference type="InterPro" id="IPR028589">
    <property type="entry name" value="SPB1-like"/>
</dbReference>
<feature type="coiled-coil region" evidence="8">
    <location>
        <begin position="787"/>
        <end position="821"/>
    </location>
</feature>
<keyword evidence="6 8" id="KW-0949">S-adenosyl-L-methionine</keyword>
<feature type="compositionally biased region" description="Acidic residues" evidence="9">
    <location>
        <begin position="496"/>
        <end position="514"/>
    </location>
</feature>
<feature type="compositionally biased region" description="Polar residues" evidence="9">
    <location>
        <begin position="562"/>
        <end position="573"/>
    </location>
</feature>
<dbReference type="GO" id="GO:0030687">
    <property type="term" value="C:preribosome, large subunit precursor"/>
    <property type="evidence" value="ECO:0007669"/>
    <property type="project" value="TreeGrafter"/>
</dbReference>
<keyword evidence="5 8" id="KW-0808">Transferase</keyword>
<comment type="subcellular location">
    <subcellularLocation>
        <location evidence="1 8">Nucleus</location>
        <location evidence="1 8">Nucleolus</location>
    </subcellularLocation>
</comment>
<accession>A0A8B7YYM9</accession>
<keyword evidence="3 8" id="KW-0698">rRNA processing</keyword>
<feature type="binding site" evidence="8">
    <location>
        <position position="76"/>
    </location>
    <ligand>
        <name>S-adenosyl-L-methionine</name>
        <dbReference type="ChEBI" id="CHEBI:59789"/>
    </ligand>
</feature>
<evidence type="ECO:0000313" key="13">
    <source>
        <dbReference type="Proteomes" id="UP000694845"/>
    </source>
</evidence>
<evidence type="ECO:0000256" key="2">
    <source>
        <dbReference type="ARBA" id="ARBA00022517"/>
    </source>
</evidence>
<dbReference type="GO" id="GO:0005730">
    <property type="term" value="C:nucleolus"/>
    <property type="evidence" value="ECO:0007669"/>
    <property type="project" value="UniProtKB-SubCell"/>
</dbReference>
<keyword evidence="4 8" id="KW-0489">Methyltransferase</keyword>
<dbReference type="HAMAP" id="MF_03163">
    <property type="entry name" value="RNA_methyltr_E_SPB1"/>
    <property type="match status" value="1"/>
</dbReference>
<sequence>MGKKTKTGKQRKDRYYHLAKETGYRARSAFKLIQLNRKFQFLQQSRVLVDLCAAPGGWLQVAARNMPMSSLIVGVDLFPIRPIPHVTTIVADITTEKCRQALRKELQTWKADCVLHDGAPNVGTSWVLDAFTQAQLTLSAVKLASEFLTKGGWFVSKLFRSKDYQPIMWVLNQLFKKVHATKPQASRSESAEIFVVCQGYSAPDKIDPKFFDPKAIFNEVAMETKKKFAILADPNKPHKPKAEGYTEGDYTQHTAVKVTEFIASDSPVELLNSASELVFDDVSIANHSLTTQELKYCCRDIKVLGRKEIRLLLNWQKKLAKEAAERAEAKSEAAQEEEEKEKEEAEAPDGEADDEADSEDELEEINRQLQEAKEEEKTALKRKRKDQLKRRKKLRERLQKAMAVTTGQNDTVEAASLFALQNMKNKKQLQVISQDDSEIVDKVAQEEEDHDSEIEALTRQPSDSESDLPSELDSDEAQILMEERLAKRRKKGGGSSDDEVDDKDDSDVDFGAENEELKKNPLMVDLDTTDHNTRSQRRTDMWFNKPIFSGLEAEEDEDFEISQMTDNYRQQGGSIIERRKRESGDETDEEVWKVTRTKSSKSKSVRFDTSITSITDQGQKEEEELPSDSSEDSDSGNALNGVPGNRMEHSDDSDSDYDDEVMIREMMDTKGTDQGPVKDKEASKKKSAKEKSGLEVTPAEDKAAYVKYLDPEGLAVGTLMATSKKKRREIIEHAYNRYSYGEESLPSWFKEEEVKHTRKQLPVTKEMVAEYRARLKDINARPIKKIAEAKARKRQRSLKKMEKLRKKAEAINDTVDISEKEKLNQIKQLYKKVNKKKPKEVTYVVAKKAHAAKRVKRPRGVKGPYKVVDKRMKKDVRAMKRVEERRKKGKRR</sequence>
<dbReference type="Gene3D" id="3.40.50.150">
    <property type="entry name" value="Vaccinia Virus protein VP39"/>
    <property type="match status" value="1"/>
</dbReference>
<dbReference type="GO" id="GO:0000466">
    <property type="term" value="P:maturation of 5.8S rRNA from tricistronic rRNA transcript (SSU-rRNA, 5.8S rRNA, LSU-rRNA)"/>
    <property type="evidence" value="ECO:0007669"/>
    <property type="project" value="TreeGrafter"/>
</dbReference>
<keyword evidence="8" id="KW-0175">Coiled coil</keyword>
<feature type="binding site" evidence="8">
    <location>
        <position position="92"/>
    </location>
    <ligand>
        <name>S-adenosyl-L-methionine</name>
        <dbReference type="ChEBI" id="CHEBI:59789"/>
    </ligand>
</feature>
<feature type="compositionally biased region" description="Polar residues" evidence="9">
    <location>
        <begin position="607"/>
        <end position="617"/>
    </location>
</feature>
<feature type="compositionally biased region" description="Basic and acidic residues" evidence="9">
    <location>
        <begin position="364"/>
        <end position="379"/>
    </location>
</feature>
<dbReference type="OrthoDB" id="289250at2759"/>
<organism evidence="13 14">
    <name type="scientific">Acanthaster planci</name>
    <name type="common">Crown-of-thorns starfish</name>
    <dbReference type="NCBI Taxonomy" id="133434"/>
    <lineage>
        <taxon>Eukaryota</taxon>
        <taxon>Metazoa</taxon>
        <taxon>Echinodermata</taxon>
        <taxon>Eleutherozoa</taxon>
        <taxon>Asterozoa</taxon>
        <taxon>Asteroidea</taxon>
        <taxon>Valvatacea</taxon>
        <taxon>Valvatida</taxon>
        <taxon>Acanthasteridae</taxon>
        <taxon>Acanthaster</taxon>
    </lineage>
</organism>
<feature type="binding site" evidence="8">
    <location>
        <position position="56"/>
    </location>
    <ligand>
        <name>S-adenosyl-L-methionine</name>
        <dbReference type="ChEBI" id="CHEBI:59789"/>
    </ligand>
</feature>
<feature type="region of interest" description="Disordered" evidence="9">
    <location>
        <begin position="554"/>
        <end position="702"/>
    </location>
</feature>
<dbReference type="OMA" id="QRKDKYY"/>
<evidence type="ECO:0000256" key="9">
    <source>
        <dbReference type="SAM" id="MobiDB-lite"/>
    </source>
</evidence>
<keyword evidence="2 8" id="KW-0690">Ribosome biogenesis</keyword>
<dbReference type="PANTHER" id="PTHR10920:SF13">
    <property type="entry name" value="PRE-RRNA 2'-O-RIBOSE RNA METHYLTRANSFERASE FTSJ3"/>
    <property type="match status" value="1"/>
</dbReference>
<dbReference type="GeneID" id="110982318"/>
<comment type="catalytic activity">
    <reaction evidence="8">
        <text>a ribonucleotide in rRNA + S-adenosyl-L-methionine = a 2'-O-methylribonucleotide in rRNA + S-adenosyl-L-homocysteine + H(+)</text>
        <dbReference type="Rhea" id="RHEA:48628"/>
        <dbReference type="Rhea" id="RHEA-COMP:12164"/>
        <dbReference type="Rhea" id="RHEA-COMP:12165"/>
        <dbReference type="ChEBI" id="CHEBI:15378"/>
        <dbReference type="ChEBI" id="CHEBI:57856"/>
        <dbReference type="ChEBI" id="CHEBI:59789"/>
        <dbReference type="ChEBI" id="CHEBI:90675"/>
        <dbReference type="ChEBI" id="CHEBI:90676"/>
    </reaction>
</comment>
<dbReference type="InterPro" id="IPR015507">
    <property type="entry name" value="rRNA-MeTfrase_E"/>
</dbReference>
<feature type="compositionally biased region" description="Basic and acidic residues" evidence="9">
    <location>
        <begin position="661"/>
        <end position="702"/>
    </location>
</feature>
<dbReference type="SUPFAM" id="SSF53335">
    <property type="entry name" value="S-adenosyl-L-methionine-dependent methyltransferases"/>
    <property type="match status" value="1"/>
</dbReference>
<feature type="compositionally biased region" description="Basic residues" evidence="9">
    <location>
        <begin position="380"/>
        <end position="394"/>
    </location>
</feature>
<reference evidence="14" key="1">
    <citation type="submission" date="2025-08" db="UniProtKB">
        <authorList>
            <consortium name="RefSeq"/>
        </authorList>
    </citation>
    <scope>IDENTIFICATION</scope>
</reference>
<dbReference type="AlphaFoldDB" id="A0A8B7YYM9"/>
<dbReference type="InterPro" id="IPR002877">
    <property type="entry name" value="RNA_MeTrfase_FtsJ_dom"/>
</dbReference>
<evidence type="ECO:0000256" key="3">
    <source>
        <dbReference type="ARBA" id="ARBA00022552"/>
    </source>
</evidence>
<feature type="domain" description="Ribosomal RNA methyltransferase SPB1-like C-terminal" evidence="11">
    <location>
        <begin position="680"/>
        <end position="883"/>
    </location>
</feature>